<feature type="transmembrane region" description="Helical" evidence="1">
    <location>
        <begin position="36"/>
        <end position="56"/>
    </location>
</feature>
<feature type="transmembrane region" description="Helical" evidence="1">
    <location>
        <begin position="102"/>
        <end position="121"/>
    </location>
</feature>
<sequence length="286" mass="29966">MTIDTAPFPYTTPTTTVAPVWPPAPKPPRRPRARRFLGALPATLAVLASGLALYYLVYRALLATGDILYLPALFVVGATTTPAAFAVYMSRLAGPIRVNARALGLFALWGGVVGTVVAGILETDTARILGGLPTPIIGIVEESAKLLLPLAVVPFVRRLGHTAADGLAIGVAIGVGFASLETMGYAFAVLLQSHGNLHAMDQLLLMRGLLAPAGHAAWTGLAAAALWRVGLNRTGRSLLAFAGTFLGVVTMHAIWDTVGSTWAYLALAVLSLGLLHRSLHRAVQGR</sequence>
<feature type="transmembrane region" description="Helical" evidence="1">
    <location>
        <begin position="168"/>
        <end position="191"/>
    </location>
</feature>
<evidence type="ECO:0000256" key="1">
    <source>
        <dbReference type="SAM" id="Phobius"/>
    </source>
</evidence>
<dbReference type="InterPro" id="IPR026898">
    <property type="entry name" value="PrsW"/>
</dbReference>
<keyword evidence="1" id="KW-0472">Membrane</keyword>
<reference evidence="2" key="1">
    <citation type="submission" date="2021-01" db="EMBL/GenBank/DDBJ databases">
        <title>Whole genome shotgun sequence of Virgisporangium aurantiacum NBRC 16421.</title>
        <authorList>
            <person name="Komaki H."/>
            <person name="Tamura T."/>
        </authorList>
    </citation>
    <scope>NUCLEOTIDE SEQUENCE</scope>
    <source>
        <strain evidence="2">NBRC 16421</strain>
    </source>
</reference>
<dbReference type="AlphaFoldDB" id="A0A8J3Z8V4"/>
<dbReference type="GO" id="GO:0008233">
    <property type="term" value="F:peptidase activity"/>
    <property type="evidence" value="ECO:0007669"/>
    <property type="project" value="InterPro"/>
</dbReference>
<dbReference type="PANTHER" id="PTHR36844:SF1">
    <property type="entry name" value="PROTEASE PRSW"/>
    <property type="match status" value="1"/>
</dbReference>
<feature type="transmembrane region" description="Helical" evidence="1">
    <location>
        <begin position="238"/>
        <end position="255"/>
    </location>
</feature>
<dbReference type="Proteomes" id="UP000612585">
    <property type="component" value="Unassembled WGS sequence"/>
</dbReference>
<keyword evidence="1" id="KW-0812">Transmembrane</keyword>
<dbReference type="RefSeq" id="WP_203996606.1">
    <property type="nucleotide sequence ID" value="NZ_BOPG01000031.1"/>
</dbReference>
<evidence type="ECO:0008006" key="4">
    <source>
        <dbReference type="Google" id="ProtNLM"/>
    </source>
</evidence>
<organism evidence="2 3">
    <name type="scientific">Virgisporangium aurantiacum</name>
    <dbReference type="NCBI Taxonomy" id="175570"/>
    <lineage>
        <taxon>Bacteria</taxon>
        <taxon>Bacillati</taxon>
        <taxon>Actinomycetota</taxon>
        <taxon>Actinomycetes</taxon>
        <taxon>Micromonosporales</taxon>
        <taxon>Micromonosporaceae</taxon>
        <taxon>Virgisporangium</taxon>
    </lineage>
</organism>
<feature type="transmembrane region" description="Helical" evidence="1">
    <location>
        <begin position="261"/>
        <end position="279"/>
    </location>
</feature>
<accession>A0A8J3Z8V4</accession>
<proteinExistence type="predicted"/>
<keyword evidence="1" id="KW-1133">Transmembrane helix</keyword>
<dbReference type="PANTHER" id="PTHR36844">
    <property type="entry name" value="PROTEASE PRSW"/>
    <property type="match status" value="1"/>
</dbReference>
<evidence type="ECO:0000313" key="2">
    <source>
        <dbReference type="EMBL" id="GIJ57336.1"/>
    </source>
</evidence>
<feature type="transmembrane region" description="Helical" evidence="1">
    <location>
        <begin position="136"/>
        <end position="156"/>
    </location>
</feature>
<comment type="caution">
    <text evidence="2">The sequence shown here is derived from an EMBL/GenBank/DDBJ whole genome shotgun (WGS) entry which is preliminary data.</text>
</comment>
<name>A0A8J3Z8V4_9ACTN</name>
<gene>
    <name evidence="2" type="ORF">Vau01_048520</name>
</gene>
<feature type="transmembrane region" description="Helical" evidence="1">
    <location>
        <begin position="68"/>
        <end position="90"/>
    </location>
</feature>
<feature type="transmembrane region" description="Helical" evidence="1">
    <location>
        <begin position="203"/>
        <end position="226"/>
    </location>
</feature>
<dbReference type="Pfam" id="PF13367">
    <property type="entry name" value="PrsW-protease"/>
    <property type="match status" value="1"/>
</dbReference>
<dbReference type="EMBL" id="BOPG01000031">
    <property type="protein sequence ID" value="GIJ57336.1"/>
    <property type="molecule type" value="Genomic_DNA"/>
</dbReference>
<protein>
    <recommendedName>
        <fullName evidence="4">Membrane proteinase PrsW, cleaves anti-sigma factor RsiW, M82 family</fullName>
    </recommendedName>
</protein>
<keyword evidence="3" id="KW-1185">Reference proteome</keyword>
<evidence type="ECO:0000313" key="3">
    <source>
        <dbReference type="Proteomes" id="UP000612585"/>
    </source>
</evidence>